<dbReference type="Pfam" id="PF01935">
    <property type="entry name" value="DUF87"/>
    <property type="match status" value="1"/>
</dbReference>
<dbReference type="KEGG" id="fjo:Fjoh_3687"/>
<dbReference type="PANTHER" id="PTHR42957">
    <property type="entry name" value="HELICASE MJ1565-RELATED"/>
    <property type="match status" value="1"/>
</dbReference>
<accession>A5FDM3</accession>
<dbReference type="InterPro" id="IPR002789">
    <property type="entry name" value="HerA_central"/>
</dbReference>
<protein>
    <recommendedName>
        <fullName evidence="1">Helicase HerA central domain-containing protein</fullName>
    </recommendedName>
</protein>
<dbReference type="InterPro" id="IPR008571">
    <property type="entry name" value="HerA-like"/>
</dbReference>
<dbReference type="GeneID" id="31766604"/>
<dbReference type="STRING" id="376686.Fjoh_3687"/>
<dbReference type="Gene3D" id="3.40.50.300">
    <property type="entry name" value="P-loop containing nucleotide triphosphate hydrolases"/>
    <property type="match status" value="2"/>
</dbReference>
<name>A5FDM3_FLAJ1</name>
<organism evidence="2 3">
    <name type="scientific">Flavobacterium johnsoniae (strain ATCC 17061 / DSM 2064 / JCM 8514 / BCRC 14874 / CCUG 350202 / NBRC 14942 / NCIMB 11054 / UW101)</name>
    <name type="common">Cytophaga johnsonae</name>
    <dbReference type="NCBI Taxonomy" id="376686"/>
    <lineage>
        <taxon>Bacteria</taxon>
        <taxon>Pseudomonadati</taxon>
        <taxon>Bacteroidota</taxon>
        <taxon>Flavobacteriia</taxon>
        <taxon>Flavobacteriales</taxon>
        <taxon>Flavobacteriaceae</taxon>
        <taxon>Flavobacterium</taxon>
    </lineage>
</organism>
<evidence type="ECO:0000313" key="3">
    <source>
        <dbReference type="Proteomes" id="UP000006694"/>
    </source>
</evidence>
<dbReference type="RefSeq" id="WP_012025668.1">
    <property type="nucleotide sequence ID" value="NC_009441.1"/>
</dbReference>
<gene>
    <name evidence="2" type="ordered locus">Fjoh_3687</name>
</gene>
<dbReference type="InterPro" id="IPR027417">
    <property type="entry name" value="P-loop_NTPase"/>
</dbReference>
<evidence type="ECO:0000313" key="2">
    <source>
        <dbReference type="EMBL" id="ABQ06701.1"/>
    </source>
</evidence>
<dbReference type="HOGENOM" id="CLU_023842_1_0_10"/>
<keyword evidence="3" id="KW-1185">Reference proteome</keyword>
<dbReference type="Proteomes" id="UP000006694">
    <property type="component" value="Chromosome"/>
</dbReference>
<dbReference type="eggNOG" id="COG0433">
    <property type="taxonomic scope" value="Bacteria"/>
</dbReference>
<dbReference type="PANTHER" id="PTHR42957:SF1">
    <property type="entry name" value="HELICASE MJ1565-RELATED"/>
    <property type="match status" value="1"/>
</dbReference>
<dbReference type="SUPFAM" id="SSF52540">
    <property type="entry name" value="P-loop containing nucleoside triphosphate hydrolases"/>
    <property type="match status" value="1"/>
</dbReference>
<sequence length="594" mass="67283">MTSDNFKIVSVSSSFIKIEVIDPSLFENQFNIGSYIKIPYKNIENKYVVGVIENYNIKDNNISKGDGIEETISNGPSFVLEVKLTGTMTKFNDSDLFERGGHGIPLPPNNGIELLNEKELNNIYSGKLVENDKFCFSKLVQNVEIDVPVSGNKFFNKHFAIVGSTGSGKSHTVAKILQEALIAKKGSYEGLNNSHIVIFDIHGEYKTAFPQANYIDIQNLVLPYWLLNSEELEELFIETEANDHNQRSAFQEAITSNKKLKSTLDPKLKAKLNYDSPSFFDLNEILIYFKNRNNEQKQKSNTIEWFDLKGEKFIFNEETNHNLFSGILKPVDGATTGTQNARFINFINRLEIKLNDKRLDFLLGDASKKITFIDTIKQFIGYPCKVQNEEGVINKEKSNITIIDLGGIPFEVLSITVSLISRMLFEFGYHSTKLASHEDDCEVPLLLVYEEAHKYVPKSDLVKFRASKNAIERIAKEGRKYGVTLSIVSQRPSEISDTIFSQCNNFVTMRLTNPEDQNYVKKLLPDTLGNLTDSLSTLQSGEALIIGEAIALPSLVKINRCEPEPKSSDIKYFEIWKDPWIDAEIQKVIGLWQK</sequence>
<dbReference type="EMBL" id="CP000685">
    <property type="protein sequence ID" value="ABQ06701.1"/>
    <property type="molecule type" value="Genomic_DNA"/>
</dbReference>
<dbReference type="OrthoDB" id="9806951at2"/>
<proteinExistence type="predicted"/>
<dbReference type="AlphaFoldDB" id="A5FDM3"/>
<reference evidence="2 3" key="1">
    <citation type="journal article" date="2009" name="Appl. Environ. Microbiol.">
        <title>Novel features of the polysaccharide-digesting gliding bacterium Flavobacterium johnsoniae as revealed by genome sequence analysis.</title>
        <authorList>
            <person name="McBride M.J."/>
            <person name="Xie G."/>
            <person name="Martens E.C."/>
            <person name="Lapidus A."/>
            <person name="Henrissat B."/>
            <person name="Rhodes R.G."/>
            <person name="Goltsman E."/>
            <person name="Wang W."/>
            <person name="Xu J."/>
            <person name="Hunnicutt D.W."/>
            <person name="Staroscik A.M."/>
            <person name="Hoover T.R."/>
            <person name="Cheng Y.Q."/>
            <person name="Stein J.L."/>
        </authorList>
    </citation>
    <scope>NUCLEOTIDE SEQUENCE [LARGE SCALE GENOMIC DNA]</scope>
    <source>
        <strain evidence="3">ATCC 17061 / DSM 2064 / JCM 8514 / BCRC 14874 / CCUG 350202 / NBRC 14942 / NCIMB 11054 / UW101</strain>
    </source>
</reference>
<evidence type="ECO:0000259" key="1">
    <source>
        <dbReference type="Pfam" id="PF01935"/>
    </source>
</evidence>
<feature type="domain" description="Helicase HerA central" evidence="1">
    <location>
        <begin position="136"/>
        <end position="324"/>
    </location>
</feature>